<dbReference type="Pfam" id="PF13649">
    <property type="entry name" value="Methyltransf_25"/>
    <property type="match status" value="1"/>
</dbReference>
<gene>
    <name evidence="4" type="ORF">ACFPZ3_04190</name>
</gene>
<keyword evidence="5" id="KW-1185">Reference proteome</keyword>
<keyword evidence="1 4" id="KW-0489">Methyltransferase</keyword>
<evidence type="ECO:0000313" key="4">
    <source>
        <dbReference type="EMBL" id="MFC5823049.1"/>
    </source>
</evidence>
<evidence type="ECO:0000256" key="1">
    <source>
        <dbReference type="ARBA" id="ARBA00022603"/>
    </source>
</evidence>
<dbReference type="Gene3D" id="2.20.130.10">
    <property type="entry name" value="CAC2371-like domains"/>
    <property type="match status" value="1"/>
</dbReference>
<organism evidence="4 5">
    <name type="scientific">Nonomuraea insulae</name>
    <dbReference type="NCBI Taxonomy" id="1616787"/>
    <lineage>
        <taxon>Bacteria</taxon>
        <taxon>Bacillati</taxon>
        <taxon>Actinomycetota</taxon>
        <taxon>Actinomycetes</taxon>
        <taxon>Streptosporangiales</taxon>
        <taxon>Streptosporangiaceae</taxon>
        <taxon>Nonomuraea</taxon>
    </lineage>
</organism>
<protein>
    <submittedName>
        <fullName evidence="4">Class I SAM-dependent methyltransferase</fullName>
    </submittedName>
</protein>
<evidence type="ECO:0000259" key="3">
    <source>
        <dbReference type="Pfam" id="PF13649"/>
    </source>
</evidence>
<evidence type="ECO:0000313" key="5">
    <source>
        <dbReference type="Proteomes" id="UP001596058"/>
    </source>
</evidence>
<feature type="domain" description="Methyltransferase" evidence="3">
    <location>
        <begin position="72"/>
        <end position="162"/>
    </location>
</feature>
<keyword evidence="2" id="KW-0808">Transferase</keyword>
<dbReference type="RefSeq" id="WP_379512587.1">
    <property type="nucleotide sequence ID" value="NZ_JBHSPA010000006.1"/>
</dbReference>
<dbReference type="GO" id="GO:0032259">
    <property type="term" value="P:methylation"/>
    <property type="evidence" value="ECO:0007669"/>
    <property type="project" value="UniProtKB-KW"/>
</dbReference>
<dbReference type="EMBL" id="JBHSPA010000006">
    <property type="protein sequence ID" value="MFC5823049.1"/>
    <property type="molecule type" value="Genomic_DNA"/>
</dbReference>
<dbReference type="GO" id="GO:0008168">
    <property type="term" value="F:methyltransferase activity"/>
    <property type="evidence" value="ECO:0007669"/>
    <property type="project" value="UniProtKB-KW"/>
</dbReference>
<dbReference type="Proteomes" id="UP001596058">
    <property type="component" value="Unassembled WGS sequence"/>
</dbReference>
<dbReference type="PANTHER" id="PTHR43861">
    <property type="entry name" value="TRANS-ACONITATE 2-METHYLTRANSFERASE-RELATED"/>
    <property type="match status" value="1"/>
</dbReference>
<reference evidence="5" key="1">
    <citation type="journal article" date="2019" name="Int. J. Syst. Evol. Microbiol.">
        <title>The Global Catalogue of Microorganisms (GCM) 10K type strain sequencing project: providing services to taxonomists for standard genome sequencing and annotation.</title>
        <authorList>
            <consortium name="The Broad Institute Genomics Platform"/>
            <consortium name="The Broad Institute Genome Sequencing Center for Infectious Disease"/>
            <person name="Wu L."/>
            <person name="Ma J."/>
        </authorList>
    </citation>
    <scope>NUCLEOTIDE SEQUENCE [LARGE SCALE GENOMIC DNA]</scope>
    <source>
        <strain evidence="5">CCUG 53903</strain>
    </source>
</reference>
<dbReference type="InterPro" id="IPR041698">
    <property type="entry name" value="Methyltransf_25"/>
</dbReference>
<proteinExistence type="predicted"/>
<accession>A0ABW1CD99</accession>
<evidence type="ECO:0000256" key="2">
    <source>
        <dbReference type="ARBA" id="ARBA00022679"/>
    </source>
</evidence>
<dbReference type="PANTHER" id="PTHR43861:SF1">
    <property type="entry name" value="TRANS-ACONITATE 2-METHYLTRANSFERASE"/>
    <property type="match status" value="1"/>
</dbReference>
<comment type="caution">
    <text evidence="4">The sequence shown here is derived from an EMBL/GenBank/DDBJ whole genome shotgun (WGS) entry which is preliminary data.</text>
</comment>
<sequence length="268" mass="29082">MIESTAEALMTTDMSATATRDAEGTRKANVYSAEVSEFYDLVYKGRGKNYAHESAVITELVRARRPGAASLLDVACGTGEHLRTFRLMFDEVEGVELSPTMRAAARGKVPGVTIHDGDIRRFDTGRTYDAVCSLFGTLGYMTDTAELEAAVGSMAAHLPTGGVLIVEPWYFPAKFIDGHISGDLVRGADRTVTRVMRVARATGSTVLQEAHWSVVDATGVRHFDQAQIFTLFEPADYTAAFRRAGCDAEYIESGDIGDGRGLFVGIRH</sequence>
<dbReference type="Gene3D" id="3.40.50.150">
    <property type="entry name" value="Vaccinia Virus protein VP39"/>
    <property type="match status" value="1"/>
</dbReference>
<dbReference type="SUPFAM" id="SSF53335">
    <property type="entry name" value="S-adenosyl-L-methionine-dependent methyltransferases"/>
    <property type="match status" value="1"/>
</dbReference>
<dbReference type="CDD" id="cd02440">
    <property type="entry name" value="AdoMet_MTases"/>
    <property type="match status" value="1"/>
</dbReference>
<dbReference type="InterPro" id="IPR029063">
    <property type="entry name" value="SAM-dependent_MTases_sf"/>
</dbReference>
<name>A0ABW1CD99_9ACTN</name>